<evidence type="ECO:0000313" key="1">
    <source>
        <dbReference type="EMBL" id="MBA8777176.1"/>
    </source>
</evidence>
<name>A0A9X1EF19_9STAP</name>
<evidence type="ECO:0000313" key="4">
    <source>
        <dbReference type="Proteomes" id="UP001255050"/>
    </source>
</evidence>
<dbReference type="RefSeq" id="WP_050345070.1">
    <property type="nucleotide sequence ID" value="NZ_CP092965.1"/>
</dbReference>
<comment type="caution">
    <text evidence="1">The sequence shown here is derived from an EMBL/GenBank/DDBJ whole genome shotgun (WGS) entry which is preliminary data.</text>
</comment>
<proteinExistence type="predicted"/>
<dbReference type="Proteomes" id="UP001255050">
    <property type="component" value="Unassembled WGS sequence"/>
</dbReference>
<dbReference type="EMBL" id="JABTCN010000036">
    <property type="protein sequence ID" value="MBA8777176.1"/>
    <property type="molecule type" value="Genomic_DNA"/>
</dbReference>
<organism evidence="1 3">
    <name type="scientific">Staphylococcus coagulans</name>
    <dbReference type="NCBI Taxonomy" id="74706"/>
    <lineage>
        <taxon>Bacteria</taxon>
        <taxon>Bacillati</taxon>
        <taxon>Bacillota</taxon>
        <taxon>Bacilli</taxon>
        <taxon>Bacillales</taxon>
        <taxon>Staphylococcaceae</taxon>
        <taxon>Staphylococcus</taxon>
    </lineage>
</organism>
<dbReference type="GeneID" id="72413335"/>
<evidence type="ECO:0000313" key="2">
    <source>
        <dbReference type="EMBL" id="MDR5603582.1"/>
    </source>
</evidence>
<dbReference type="AlphaFoldDB" id="A0A9X1EF19"/>
<gene>
    <name evidence="1" type="ORF">HR081_09850</name>
    <name evidence="2" type="ORF">RCO12_09045</name>
</gene>
<sequence>MILDKINPDDLFPTERVETSVLGKMPYTVKDMTKIYDAAYVATNERLILNVDMDGQFYYRNIQFNEIKEIESDEHELKITFDYGVFTLKECNADDVKAMSDYLHTKIS</sequence>
<protein>
    <recommendedName>
        <fullName evidence="5">YokE-like PH domain-containing protein</fullName>
    </recommendedName>
</protein>
<keyword evidence="4" id="KW-1185">Reference proteome</keyword>
<evidence type="ECO:0000313" key="3">
    <source>
        <dbReference type="Proteomes" id="UP000524893"/>
    </source>
</evidence>
<accession>A0A9X1EF19</accession>
<dbReference type="Proteomes" id="UP000524893">
    <property type="component" value="Unassembled WGS sequence"/>
</dbReference>
<dbReference type="EMBL" id="JAVJGV010000045">
    <property type="protein sequence ID" value="MDR5603582.1"/>
    <property type="molecule type" value="Genomic_DNA"/>
</dbReference>
<reference evidence="2 4" key="2">
    <citation type="submission" date="2023-08" db="EMBL/GenBank/DDBJ databases">
        <title>Whole genome sequencing of Staphylococcus coagulans NN-2474.</title>
        <authorList>
            <person name="Kropotov V.S."/>
            <person name="Boriskina E.V."/>
            <person name="Gordinskaya N.A."/>
            <person name="Shkurkina I.S."/>
            <person name="Kryazhev D.V."/>
            <person name="Alekseeva A.E."/>
            <person name="Makhova M.A."/>
        </authorList>
    </citation>
    <scope>NUCLEOTIDE SEQUENCE [LARGE SCALE GENOMIC DNA]</scope>
    <source>
        <strain evidence="2 4">NN-2474</strain>
    </source>
</reference>
<reference evidence="1 3" key="1">
    <citation type="journal article" date="2020" name="Access Microbiol">
        <title>Isolation and genome sequencing of Staphylococcus schleiferi subspecies coagulans from Antarctic seals.</title>
        <authorList>
            <person name="Foster G."/>
            <person name="Robb A."/>
            <person name="Paterson G.K."/>
        </authorList>
    </citation>
    <scope>NUCLEOTIDE SEQUENCE [LARGE SCALE GENOMIC DNA]</scope>
    <source>
        <strain evidence="1 3">M615/02/4</strain>
    </source>
</reference>
<evidence type="ECO:0008006" key="5">
    <source>
        <dbReference type="Google" id="ProtNLM"/>
    </source>
</evidence>